<evidence type="ECO:0000259" key="4">
    <source>
        <dbReference type="SMART" id="SM00922"/>
    </source>
</evidence>
<dbReference type="EMBL" id="JAVDYE010000001">
    <property type="protein sequence ID" value="MDR7382329.1"/>
    <property type="molecule type" value="Genomic_DNA"/>
</dbReference>
<evidence type="ECO:0000256" key="2">
    <source>
        <dbReference type="ARBA" id="ARBA00005183"/>
    </source>
</evidence>
<dbReference type="InterPro" id="IPR029017">
    <property type="entry name" value="Enolase-like_N"/>
</dbReference>
<evidence type="ECO:0000256" key="3">
    <source>
        <dbReference type="ARBA" id="ARBA00011973"/>
    </source>
</evidence>
<keyword evidence="5" id="KW-0456">Lyase</keyword>
<keyword evidence="6" id="KW-1185">Reference proteome</keyword>
<evidence type="ECO:0000256" key="1">
    <source>
        <dbReference type="ARBA" id="ARBA00001426"/>
    </source>
</evidence>
<comment type="pathway">
    <text evidence="2">Carbohydrate acid metabolism; D-glucarate degradation; 2,5-dioxopentanoate from D-glucarate: step 1/2.</text>
</comment>
<dbReference type="Gene3D" id="3.30.390.10">
    <property type="entry name" value="Enolase-like, N-terminal domain"/>
    <property type="match status" value="1"/>
</dbReference>
<protein>
    <recommendedName>
        <fullName evidence="3">glucarate dehydratase</fullName>
        <ecNumber evidence="3">4.2.1.40</ecNumber>
    </recommendedName>
</protein>
<evidence type="ECO:0000313" key="6">
    <source>
        <dbReference type="Proteomes" id="UP001183585"/>
    </source>
</evidence>
<dbReference type="Proteomes" id="UP001183585">
    <property type="component" value="Unassembled WGS sequence"/>
</dbReference>
<proteinExistence type="predicted"/>
<sequence length="414" mass="43833">MSTTSTIREVRITPVALPDPPLLNVWGVHAPWALRTFVEVVTDDGTVGLGEAQGGLAALERLERAARAAVGTDVRDTTALEARVRAALSGTAERPLLTAFSPLEVACLDAHGRLDDVPCVELLGGPHRDQVELTGYLFFKWAGQPGPDGTTVPDAWGPILDADSLVTSARALVAKYGFRSLKLKGGVLPPEDEIACIRALRDALPGVLLRLDPNNAWTLPTARAASAELTGLLEYLEDPTPCGSDMARLAAETALPLATNMCVAEEAQIGPALADGSVDVLLADHHYWGGLRRTVAIARRCGEIGWGVSLHSNTHLGVSLAAMAHMGAAIGNLTHAGDTHYPWTAEHDVLVPGDIAIKDGAVAVPAGPGLGVRLDPERLAAAHEAYLSCGFRERGDTAWMRTVQPDFDPSVPRW</sequence>
<feature type="domain" description="Mandelate racemase/muconate lactonizing enzyme C-terminal" evidence="4">
    <location>
        <begin position="162"/>
        <end position="256"/>
    </location>
</feature>
<dbReference type="RefSeq" id="WP_274993395.1">
    <property type="nucleotide sequence ID" value="NZ_JAJQQP010000004.1"/>
</dbReference>
<dbReference type="InterPro" id="IPR029065">
    <property type="entry name" value="Enolase_C-like"/>
</dbReference>
<dbReference type="InterPro" id="IPR034593">
    <property type="entry name" value="DgoD-like"/>
</dbReference>
<dbReference type="InterPro" id="IPR013342">
    <property type="entry name" value="Mandelate_racemase_C"/>
</dbReference>
<dbReference type="SMART" id="SM00922">
    <property type="entry name" value="MR_MLE"/>
    <property type="match status" value="1"/>
</dbReference>
<dbReference type="PANTHER" id="PTHR48080:SF4">
    <property type="entry name" value="GLUCARATE DEHYDRATASE"/>
    <property type="match status" value="1"/>
</dbReference>
<dbReference type="Gene3D" id="3.20.20.120">
    <property type="entry name" value="Enolase-like C-terminal domain"/>
    <property type="match status" value="1"/>
</dbReference>
<dbReference type="EC" id="4.2.1.40" evidence="3"/>
<dbReference type="SFLD" id="SFLDS00001">
    <property type="entry name" value="Enolase"/>
    <property type="match status" value="1"/>
</dbReference>
<dbReference type="InterPro" id="IPR036849">
    <property type="entry name" value="Enolase-like_C_sf"/>
</dbReference>
<dbReference type="SFLD" id="SFLDG00055">
    <property type="entry name" value="glucarate_dehydratase"/>
    <property type="match status" value="1"/>
</dbReference>
<dbReference type="SUPFAM" id="SSF54826">
    <property type="entry name" value="Enolase N-terminal domain-like"/>
    <property type="match status" value="1"/>
</dbReference>
<gene>
    <name evidence="5" type="ORF">J2S48_001844</name>
</gene>
<comment type="caution">
    <text evidence="5">The sequence shown here is derived from an EMBL/GenBank/DDBJ whole genome shotgun (WGS) entry which is preliminary data.</text>
</comment>
<dbReference type="PANTHER" id="PTHR48080">
    <property type="entry name" value="D-GALACTONATE DEHYDRATASE-RELATED"/>
    <property type="match status" value="1"/>
</dbReference>
<organism evidence="5 6">
    <name type="scientific">Promicromonospora iranensis</name>
    <dbReference type="NCBI Taxonomy" id="1105144"/>
    <lineage>
        <taxon>Bacteria</taxon>
        <taxon>Bacillati</taxon>
        <taxon>Actinomycetota</taxon>
        <taxon>Actinomycetes</taxon>
        <taxon>Micrococcales</taxon>
        <taxon>Promicromonosporaceae</taxon>
        <taxon>Promicromonospora</taxon>
    </lineage>
</organism>
<reference evidence="5 6" key="1">
    <citation type="submission" date="2023-07" db="EMBL/GenBank/DDBJ databases">
        <title>Sequencing the genomes of 1000 actinobacteria strains.</title>
        <authorList>
            <person name="Klenk H.-P."/>
        </authorList>
    </citation>
    <scope>NUCLEOTIDE SEQUENCE [LARGE SCALE GENOMIC DNA]</scope>
    <source>
        <strain evidence="5 6">DSM 45554</strain>
    </source>
</reference>
<dbReference type="Pfam" id="PF13378">
    <property type="entry name" value="MR_MLE_C"/>
    <property type="match status" value="1"/>
</dbReference>
<comment type="catalytic activity">
    <reaction evidence="1">
        <text>D-glucarate = 5-dehydro-4-deoxy-D-glucarate + H2O</text>
        <dbReference type="Rhea" id="RHEA:14573"/>
        <dbReference type="ChEBI" id="CHEBI:15377"/>
        <dbReference type="ChEBI" id="CHEBI:30612"/>
        <dbReference type="ChEBI" id="CHEBI:42819"/>
        <dbReference type="EC" id="4.2.1.40"/>
    </reaction>
</comment>
<evidence type="ECO:0000313" key="5">
    <source>
        <dbReference type="EMBL" id="MDR7382329.1"/>
    </source>
</evidence>
<dbReference type="SUPFAM" id="SSF51604">
    <property type="entry name" value="Enolase C-terminal domain-like"/>
    <property type="match status" value="1"/>
</dbReference>
<accession>A0ABU2CLW2</accession>
<dbReference type="GO" id="GO:0008872">
    <property type="term" value="F:glucarate dehydratase activity"/>
    <property type="evidence" value="ECO:0007669"/>
    <property type="project" value="UniProtKB-EC"/>
</dbReference>
<name>A0ABU2CLW2_9MICO</name>